<dbReference type="PANTHER" id="PTHR43245">
    <property type="entry name" value="BIFUNCTIONAL POLYMYXIN RESISTANCE PROTEIN ARNA"/>
    <property type="match status" value="1"/>
</dbReference>
<gene>
    <name evidence="2" type="ORF">PVE_P0074</name>
</gene>
<name>A0A1D3K9T8_PSEVE</name>
<dbReference type="SUPFAM" id="SSF51735">
    <property type="entry name" value="NAD(P)-binding Rossmann-fold domains"/>
    <property type="match status" value="1"/>
</dbReference>
<sequence>MAPLIALTGASGFIGQHIVTALLDQGFAVRALSRKAVADRAGVEWVQGSLDDPQSLLRLVSGATAVVHCAGQVRGGSREVFDRCNVDGTERLLAAVQQSGGCERVLVMSSLAARHPQLSWYAQSKLAGERKALEAAGSMAVGIFRPTAVYGPGDQELHPLFTWMLRGWLARLGPVDAQLSFLHVLDLAAAVVQWLKAEKPGSGVYELNDGAVAGYNWSTLRDIGASVRGAPVHLLSIPTPLLRRISSLNLAWHRLVSAEPMLTPCKVNELVHNDWSSSNRAISTDIGWAPTVGLHRALQDRLF</sequence>
<accession>A0A1D3K9T8</accession>
<dbReference type="AlphaFoldDB" id="A0A1D3K9T8"/>
<evidence type="ECO:0000313" key="3">
    <source>
        <dbReference type="Proteomes" id="UP000245431"/>
    </source>
</evidence>
<geneLocation type="plasmid" evidence="3">
    <name>pve_Plasmid</name>
</geneLocation>
<reference evidence="3" key="1">
    <citation type="submission" date="2016-07" db="EMBL/GenBank/DDBJ databases">
        <authorList>
            <person name="Florea S."/>
            <person name="Webb J.S."/>
            <person name="Jaromczyk J."/>
            <person name="Schardl C.L."/>
        </authorList>
    </citation>
    <scope>NUCLEOTIDE SEQUENCE [LARGE SCALE GENOMIC DNA]</scope>
    <source>
        <strain evidence="3">1YdBTEX2</strain>
        <plasmid evidence="3">Plasmid pve_Plasmid</plasmid>
    </source>
</reference>
<evidence type="ECO:0000313" key="2">
    <source>
        <dbReference type="EMBL" id="SBW85119.1"/>
    </source>
</evidence>
<dbReference type="EMBL" id="LT599585">
    <property type="protein sequence ID" value="SBW85119.1"/>
    <property type="molecule type" value="Genomic_DNA"/>
</dbReference>
<dbReference type="Proteomes" id="UP000245431">
    <property type="component" value="Plasmid PVE_plasmid"/>
</dbReference>
<dbReference type="InterPro" id="IPR036291">
    <property type="entry name" value="NAD(P)-bd_dom_sf"/>
</dbReference>
<feature type="domain" description="NAD-dependent epimerase/dehydratase" evidence="1">
    <location>
        <begin position="5"/>
        <end position="199"/>
    </location>
</feature>
<dbReference type="InterPro" id="IPR050177">
    <property type="entry name" value="Lipid_A_modif_metabolic_enz"/>
</dbReference>
<dbReference type="Pfam" id="PF01370">
    <property type="entry name" value="Epimerase"/>
    <property type="match status" value="1"/>
</dbReference>
<organism evidence="2 3">
    <name type="scientific">Pseudomonas veronii 1YdBTEX2</name>
    <dbReference type="NCBI Taxonomy" id="1295141"/>
    <lineage>
        <taxon>Bacteria</taxon>
        <taxon>Pseudomonadati</taxon>
        <taxon>Pseudomonadota</taxon>
        <taxon>Gammaproteobacteria</taxon>
        <taxon>Pseudomonadales</taxon>
        <taxon>Pseudomonadaceae</taxon>
        <taxon>Pseudomonas</taxon>
    </lineage>
</organism>
<proteinExistence type="predicted"/>
<dbReference type="InterPro" id="IPR001509">
    <property type="entry name" value="Epimerase_deHydtase"/>
</dbReference>
<protein>
    <recommendedName>
        <fullName evidence="1">NAD-dependent epimerase/dehydratase domain-containing protein</fullName>
    </recommendedName>
</protein>
<keyword evidence="2" id="KW-0614">Plasmid</keyword>
<evidence type="ECO:0000259" key="1">
    <source>
        <dbReference type="Pfam" id="PF01370"/>
    </source>
</evidence>
<dbReference type="Gene3D" id="3.40.50.720">
    <property type="entry name" value="NAD(P)-binding Rossmann-like Domain"/>
    <property type="match status" value="1"/>
</dbReference>